<proteinExistence type="predicted"/>
<evidence type="ECO:0000256" key="1">
    <source>
        <dbReference type="SAM" id="SignalP"/>
    </source>
</evidence>
<dbReference type="EMBL" id="BTRK01000006">
    <property type="protein sequence ID" value="GMR60907.1"/>
    <property type="molecule type" value="Genomic_DNA"/>
</dbReference>
<reference evidence="3" key="1">
    <citation type="submission" date="2022-10" db="EMBL/GenBank/DDBJ databases">
        <title>Genome assembly of Pristionchus species.</title>
        <authorList>
            <person name="Yoshida K."/>
            <person name="Sommer R.J."/>
        </authorList>
    </citation>
    <scope>NUCLEOTIDE SEQUENCE [LARGE SCALE GENOMIC DNA]</scope>
    <source>
        <strain evidence="3">RS5460</strain>
    </source>
</reference>
<evidence type="ECO:0008006" key="4">
    <source>
        <dbReference type="Google" id="ProtNLM"/>
    </source>
</evidence>
<dbReference type="PANTHER" id="PTHR35180">
    <property type="entry name" value="PROTEIN CBG06219"/>
    <property type="match status" value="1"/>
</dbReference>
<organism evidence="2 3">
    <name type="scientific">Pristionchus mayeri</name>
    <dbReference type="NCBI Taxonomy" id="1317129"/>
    <lineage>
        <taxon>Eukaryota</taxon>
        <taxon>Metazoa</taxon>
        <taxon>Ecdysozoa</taxon>
        <taxon>Nematoda</taxon>
        <taxon>Chromadorea</taxon>
        <taxon>Rhabditida</taxon>
        <taxon>Rhabditina</taxon>
        <taxon>Diplogasteromorpha</taxon>
        <taxon>Diplogasteroidea</taxon>
        <taxon>Neodiplogasteridae</taxon>
        <taxon>Pristionchus</taxon>
    </lineage>
</organism>
<keyword evidence="3" id="KW-1185">Reference proteome</keyword>
<feature type="chain" id="PRO_5042822479" description="4Fe-4S ferredoxin-type domain-containing protein" evidence="1">
    <location>
        <begin position="18"/>
        <end position="83"/>
    </location>
</feature>
<sequence>MLRPFFLSLLFFSLIDASNFLPLGRPLLHCHWEGSGPFCRGICPGDALEVLRAAEPTGQGDSFGRTCLLGTKSLCCPRNKRLY</sequence>
<evidence type="ECO:0000313" key="2">
    <source>
        <dbReference type="EMBL" id="GMR60907.1"/>
    </source>
</evidence>
<protein>
    <recommendedName>
        <fullName evidence="4">4Fe-4S ferredoxin-type domain-containing protein</fullName>
    </recommendedName>
</protein>
<evidence type="ECO:0000313" key="3">
    <source>
        <dbReference type="Proteomes" id="UP001328107"/>
    </source>
</evidence>
<name>A0AAN5DF09_9BILA</name>
<dbReference type="AlphaFoldDB" id="A0AAN5DF09"/>
<accession>A0AAN5DF09</accession>
<gene>
    <name evidence="2" type="ORF">PMAYCL1PPCAC_31102</name>
</gene>
<feature type="signal peptide" evidence="1">
    <location>
        <begin position="1"/>
        <end position="17"/>
    </location>
</feature>
<dbReference type="PANTHER" id="PTHR35180:SF4">
    <property type="entry name" value="PROTEIN CBG06219"/>
    <property type="match status" value="1"/>
</dbReference>
<comment type="caution">
    <text evidence="2">The sequence shown here is derived from an EMBL/GenBank/DDBJ whole genome shotgun (WGS) entry which is preliminary data.</text>
</comment>
<keyword evidence="1" id="KW-0732">Signal</keyword>
<dbReference type="Proteomes" id="UP001328107">
    <property type="component" value="Unassembled WGS sequence"/>
</dbReference>